<accession>A0A972FBJ4</accession>
<organism evidence="2 3">
    <name type="scientific">Azoarcus taiwanensis</name>
    <dbReference type="NCBI Taxonomy" id="666964"/>
    <lineage>
        <taxon>Bacteria</taxon>
        <taxon>Pseudomonadati</taxon>
        <taxon>Pseudomonadota</taxon>
        <taxon>Betaproteobacteria</taxon>
        <taxon>Rhodocyclales</taxon>
        <taxon>Zoogloeaceae</taxon>
        <taxon>Azoarcus</taxon>
    </lineage>
</organism>
<evidence type="ECO:0000256" key="1">
    <source>
        <dbReference type="SAM" id="Phobius"/>
    </source>
</evidence>
<dbReference type="EMBL" id="WTVM01000017">
    <property type="protein sequence ID" value="NMG02238.1"/>
    <property type="molecule type" value="Genomic_DNA"/>
</dbReference>
<comment type="caution">
    <text evidence="2">The sequence shown here is derived from an EMBL/GenBank/DDBJ whole genome shotgun (WGS) entry which is preliminary data.</text>
</comment>
<dbReference type="Proteomes" id="UP000599523">
    <property type="component" value="Unassembled WGS sequence"/>
</dbReference>
<proteinExistence type="predicted"/>
<dbReference type="AlphaFoldDB" id="A0A972FBJ4"/>
<gene>
    <name evidence="2" type="ORF">GPA21_04535</name>
</gene>
<feature type="transmembrane region" description="Helical" evidence="1">
    <location>
        <begin position="50"/>
        <end position="71"/>
    </location>
</feature>
<feature type="transmembrane region" description="Helical" evidence="1">
    <location>
        <begin position="21"/>
        <end position="38"/>
    </location>
</feature>
<keyword evidence="3" id="KW-1185">Reference proteome</keyword>
<keyword evidence="1" id="KW-0472">Membrane</keyword>
<evidence type="ECO:0000313" key="3">
    <source>
        <dbReference type="Proteomes" id="UP000599523"/>
    </source>
</evidence>
<keyword evidence="1" id="KW-1133">Transmembrane helix</keyword>
<reference evidence="2" key="1">
    <citation type="submission" date="2019-12" db="EMBL/GenBank/DDBJ databases">
        <title>Comparative genomics gives insights into the taxonomy of the Azoarcus-Aromatoleum group and reveals separate origins of nif in the plant-associated Azoarcus and non-plant-associated Aromatoleum sub-groups.</title>
        <authorList>
            <person name="Lafos M."/>
            <person name="Maluk M."/>
            <person name="Batista M."/>
            <person name="Junghare M."/>
            <person name="Carmona M."/>
            <person name="Faoro H."/>
            <person name="Cruz L.M."/>
            <person name="Battistoni F."/>
            <person name="De Souza E."/>
            <person name="Pedrosa F."/>
            <person name="Chen W.-M."/>
            <person name="Poole P.S."/>
            <person name="Dixon R.A."/>
            <person name="James E.K."/>
        </authorList>
    </citation>
    <scope>NUCLEOTIDE SEQUENCE</scope>
    <source>
        <strain evidence="2">NSC3</strain>
    </source>
</reference>
<evidence type="ECO:0000313" key="2">
    <source>
        <dbReference type="EMBL" id="NMG02238.1"/>
    </source>
</evidence>
<name>A0A972FBJ4_9RHOO</name>
<sequence length="76" mass="7924">MQDPNHPDEEPQAGIASIFKFLAGAIVIVLALLAILLITDVIDGGRFVRLAGTTIAVGAVLAVASALVSMLGRRER</sequence>
<protein>
    <submittedName>
        <fullName evidence="2">Uncharacterized protein</fullName>
    </submittedName>
</protein>
<dbReference type="RefSeq" id="WP_168987026.1">
    <property type="nucleotide sequence ID" value="NZ_CAWPHM010000088.1"/>
</dbReference>
<keyword evidence="1" id="KW-0812">Transmembrane</keyword>